<organism evidence="11 12">
    <name type="scientific">Taphrina deformans (strain PYCC 5710 / ATCC 11124 / CBS 356.35 / IMI 108563 / JCM 9778 / NBRC 8474)</name>
    <name type="common">Peach leaf curl fungus</name>
    <name type="synonym">Lalaria deformans</name>
    <dbReference type="NCBI Taxonomy" id="1097556"/>
    <lineage>
        <taxon>Eukaryota</taxon>
        <taxon>Fungi</taxon>
        <taxon>Dikarya</taxon>
        <taxon>Ascomycota</taxon>
        <taxon>Taphrinomycotina</taxon>
        <taxon>Taphrinomycetes</taxon>
        <taxon>Taphrinales</taxon>
        <taxon>Taphrinaceae</taxon>
        <taxon>Taphrina</taxon>
    </lineage>
</organism>
<feature type="region of interest" description="Disordered" evidence="8">
    <location>
        <begin position="167"/>
        <end position="204"/>
    </location>
</feature>
<dbReference type="Gene3D" id="4.10.1000.40">
    <property type="match status" value="2"/>
</dbReference>
<feature type="domain" description="Nab2 type CCCH zinc finger 4" evidence="9">
    <location>
        <begin position="369"/>
        <end position="396"/>
    </location>
</feature>
<evidence type="ECO:0000256" key="2">
    <source>
        <dbReference type="ARBA" id="ARBA00008423"/>
    </source>
</evidence>
<dbReference type="VEuPathDB" id="FungiDB:TAPDE_003624"/>
<evidence type="ECO:0000313" key="11">
    <source>
        <dbReference type="EMBL" id="CCG83400.1"/>
    </source>
</evidence>
<evidence type="ECO:0000256" key="4">
    <source>
        <dbReference type="ARBA" id="ARBA00022737"/>
    </source>
</evidence>
<keyword evidence="12" id="KW-1185">Reference proteome</keyword>
<evidence type="ECO:0000256" key="7">
    <source>
        <dbReference type="ARBA" id="ARBA00023242"/>
    </source>
</evidence>
<comment type="similarity">
    <text evidence="2">Belongs to the ZC3H14 family.</text>
</comment>
<sequence>MDTSMTEALQKGIEQELARRFDHDDSAMAEYIVVMLQNGKDAPALTEELNDLIANYDASFTQWVFRQVERLRAGESIESQASTNNLDDAPAEDIEMETDVQKSQPAGDNDDQGMGYPSSRLYSGLKKTLQDNGAQGDQRARHRPETNGLRATPYGTVAVGNGAMKVPTGPRAESNTQRTTNAGPVRTARGRGAKSNGVGRQQGNAQNVFPEMPQFPGFPMDPAQFFASMPLMDRIGGMDGVANQAPRAPSRRCTKWPTCFKGKACTFGHPTTMCQNPNCRRTDGTCVNIHADEDVDLLSGVEAQRRTEEEQAAKAAARESKSNKPQNGHQNGYAKAMPETDGSAPICKFGEACTNRACHFAHPSPASKNGSSIVLNSDACPAAIECKDENCSFSHPSPSNKYTPGVKLNTMAGEIMCRFNPCLNPSCRFQHGPGQKTQATFGGARNKVWTPATAAKSTAERTFVAGEVEEQFTTGSNVHDNDTEMEK</sequence>
<dbReference type="EMBL" id="CAHR02000144">
    <property type="protein sequence ID" value="CCG83400.1"/>
    <property type="molecule type" value="Genomic_DNA"/>
</dbReference>
<dbReference type="InterPro" id="IPR043094">
    <property type="entry name" value="Nab2/ZC3H14_N_sf"/>
</dbReference>
<name>R4XJ51_TAPDE</name>
<comment type="caution">
    <text evidence="11">The sequence shown here is derived from an EMBL/GenBank/DDBJ whole genome shotgun (WGS) entry which is preliminary data.</text>
</comment>
<evidence type="ECO:0000256" key="6">
    <source>
        <dbReference type="ARBA" id="ARBA00022833"/>
    </source>
</evidence>
<dbReference type="GO" id="GO:0043488">
    <property type="term" value="P:regulation of mRNA stability"/>
    <property type="evidence" value="ECO:0007669"/>
    <property type="project" value="InterPro"/>
</dbReference>
<feature type="domain" description="Nab2-like CCCH zinc finger" evidence="10">
    <location>
        <begin position="417"/>
        <end position="436"/>
    </location>
</feature>
<dbReference type="eggNOG" id="KOG3702">
    <property type="taxonomic scope" value="Eukaryota"/>
</dbReference>
<keyword evidence="5" id="KW-0863">Zinc-finger</keyword>
<gene>
    <name evidence="11" type="ORF">TAPDE_003624</name>
</gene>
<keyword evidence="7" id="KW-0539">Nucleus</keyword>
<dbReference type="Pfam" id="PF21803">
    <property type="entry name" value="Nab2-zf4"/>
    <property type="match status" value="1"/>
</dbReference>
<dbReference type="OrthoDB" id="438553at2759"/>
<feature type="compositionally biased region" description="Basic and acidic residues" evidence="8">
    <location>
        <begin position="305"/>
        <end position="322"/>
    </location>
</feature>
<dbReference type="GO" id="GO:0005737">
    <property type="term" value="C:cytoplasm"/>
    <property type="evidence" value="ECO:0007669"/>
    <property type="project" value="TreeGrafter"/>
</dbReference>
<keyword evidence="6" id="KW-0862">Zinc</keyword>
<evidence type="ECO:0000256" key="5">
    <source>
        <dbReference type="ARBA" id="ARBA00022771"/>
    </source>
</evidence>
<evidence type="ECO:0000256" key="3">
    <source>
        <dbReference type="ARBA" id="ARBA00022723"/>
    </source>
</evidence>
<dbReference type="GO" id="GO:0005634">
    <property type="term" value="C:nucleus"/>
    <property type="evidence" value="ECO:0007669"/>
    <property type="project" value="UniProtKB-SubCell"/>
</dbReference>
<keyword evidence="3" id="KW-0479">Metal-binding</keyword>
<keyword evidence="4" id="KW-0677">Repeat</keyword>
<dbReference type="Pfam" id="PF14608">
    <property type="entry name" value="zf-CCCH_2"/>
    <property type="match status" value="2"/>
</dbReference>
<dbReference type="GO" id="GO:0008270">
    <property type="term" value="F:zinc ion binding"/>
    <property type="evidence" value="ECO:0007669"/>
    <property type="project" value="UniProtKB-KW"/>
</dbReference>
<dbReference type="GO" id="GO:0008143">
    <property type="term" value="F:poly(A) binding"/>
    <property type="evidence" value="ECO:0007669"/>
    <property type="project" value="InterPro"/>
</dbReference>
<dbReference type="Pfam" id="PF22683">
    <property type="entry name" value="Nab2-like_zf-CCCH"/>
    <property type="match status" value="1"/>
</dbReference>
<dbReference type="PANTHER" id="PTHR14738:SF29">
    <property type="entry name" value="ZINC FINGER CCCH DOMAIN-CONTAINING PROTEIN 14"/>
    <property type="match status" value="1"/>
</dbReference>
<comment type="subcellular location">
    <subcellularLocation>
        <location evidence="1">Nucleus</location>
    </subcellularLocation>
</comment>
<dbReference type="InterPro" id="IPR040366">
    <property type="entry name" value="Nab2/ZC3H14"/>
</dbReference>
<evidence type="ECO:0000256" key="8">
    <source>
        <dbReference type="SAM" id="MobiDB-lite"/>
    </source>
</evidence>
<dbReference type="AlphaFoldDB" id="R4XJ51"/>
<dbReference type="Proteomes" id="UP000013776">
    <property type="component" value="Unassembled WGS sequence"/>
</dbReference>
<evidence type="ECO:0000259" key="10">
    <source>
        <dbReference type="Pfam" id="PF22683"/>
    </source>
</evidence>
<evidence type="ECO:0000313" key="12">
    <source>
        <dbReference type="Proteomes" id="UP000013776"/>
    </source>
</evidence>
<evidence type="ECO:0000259" key="9">
    <source>
        <dbReference type="Pfam" id="PF21803"/>
    </source>
</evidence>
<dbReference type="Gene3D" id="1.10.340.40">
    <property type="entry name" value="Nuclear abundant poly(A) RNA-bind protein 2, N-terminal domain"/>
    <property type="match status" value="1"/>
</dbReference>
<feature type="region of interest" description="Disordered" evidence="8">
    <location>
        <begin position="305"/>
        <end position="337"/>
    </location>
</feature>
<feature type="region of interest" description="Disordered" evidence="8">
    <location>
        <begin position="96"/>
        <end position="155"/>
    </location>
</feature>
<evidence type="ECO:0000256" key="1">
    <source>
        <dbReference type="ARBA" id="ARBA00004123"/>
    </source>
</evidence>
<dbReference type="PANTHER" id="PTHR14738">
    <property type="entry name" value="ZINC FINGER CCCH DOMAIN-CONTAINING PROTEIN 14"/>
    <property type="match status" value="1"/>
</dbReference>
<reference evidence="11 12" key="1">
    <citation type="journal article" date="2013" name="MBio">
        <title>Genome sequencing of the plant pathogen Taphrina deformans, the causal agent of peach leaf curl.</title>
        <authorList>
            <person name="Cisse O.H."/>
            <person name="Almeida J.M.G.C.F."/>
            <person name="Fonseca A."/>
            <person name="Kumar A.A."/>
            <person name="Salojaervi J."/>
            <person name="Overmyer K."/>
            <person name="Hauser P.M."/>
            <person name="Pagni M."/>
        </authorList>
    </citation>
    <scope>NUCLEOTIDE SEQUENCE [LARGE SCALE GENOMIC DNA]</scope>
    <source>
        <strain evidence="12">PYCC 5710 / ATCC 11124 / CBS 356.35 / IMI 108563 / JCM 9778 / NBRC 8474</strain>
    </source>
</reference>
<dbReference type="InterPro" id="IPR055046">
    <property type="entry name" value="Nab2-like_Znf-CCCH"/>
</dbReference>
<dbReference type="STRING" id="1097556.R4XJ51"/>
<protein>
    <submittedName>
        <fullName evidence="11">Nuclear polyadenylated RNA-binding protein Nab2</fullName>
    </submittedName>
</protein>
<feature type="compositionally biased region" description="Polar residues" evidence="8">
    <location>
        <begin position="173"/>
        <end position="182"/>
    </location>
</feature>
<dbReference type="InterPro" id="IPR049017">
    <property type="entry name" value="Nab2_Znf4"/>
</dbReference>
<proteinExistence type="inferred from homology"/>
<accession>R4XJ51</accession>